<feature type="domain" description="HTH CENPB-type" evidence="2">
    <location>
        <begin position="64"/>
        <end position="126"/>
    </location>
</feature>
<dbReference type="SUPFAM" id="SSF46689">
    <property type="entry name" value="Homeodomain-like"/>
    <property type="match status" value="1"/>
</dbReference>
<dbReference type="EMBL" id="NBSK02000007">
    <property type="protein sequence ID" value="KAJ0196330.1"/>
    <property type="molecule type" value="Genomic_DNA"/>
</dbReference>
<dbReference type="InterPro" id="IPR009057">
    <property type="entry name" value="Homeodomain-like_sf"/>
</dbReference>
<accession>A0A9R1X0T8</accession>
<evidence type="ECO:0000313" key="3">
    <source>
        <dbReference type="EMBL" id="KAJ0196330.1"/>
    </source>
</evidence>
<evidence type="ECO:0000256" key="1">
    <source>
        <dbReference type="ARBA" id="ARBA00023125"/>
    </source>
</evidence>
<dbReference type="Gene3D" id="1.10.10.60">
    <property type="entry name" value="Homeodomain-like"/>
    <property type="match status" value="1"/>
</dbReference>
<dbReference type="InterPro" id="IPR006600">
    <property type="entry name" value="HTH_CenpB_DNA-bd_dom"/>
</dbReference>
<sequence length="140" mass="16631">MMTNQKQKLLCEYQKNHQGCTQQDLVKWVDKIFYLKVSQGTISNTLKRSPKFLSTNFDKDGSSKRHKAAKYLKLFMEKVVYKWFLQHQEHAVETLKLLYPQDSSEHNLSQGWLEKFKLRHGIKLYCRFGESARLPCIIFN</sequence>
<evidence type="ECO:0000259" key="2">
    <source>
        <dbReference type="PROSITE" id="PS51253"/>
    </source>
</evidence>
<keyword evidence="4" id="KW-1185">Reference proteome</keyword>
<comment type="caution">
    <text evidence="3">The sequence shown here is derived from an EMBL/GenBank/DDBJ whole genome shotgun (WGS) entry which is preliminary data.</text>
</comment>
<dbReference type="AlphaFoldDB" id="A0A9R1X0T8"/>
<protein>
    <recommendedName>
        <fullName evidence="2">HTH CENPB-type domain-containing protein</fullName>
    </recommendedName>
</protein>
<dbReference type="PROSITE" id="PS51253">
    <property type="entry name" value="HTH_CENPB"/>
    <property type="match status" value="1"/>
</dbReference>
<name>A0A9R1X0T8_LACSA</name>
<keyword evidence="1" id="KW-0238">DNA-binding</keyword>
<organism evidence="3 4">
    <name type="scientific">Lactuca sativa</name>
    <name type="common">Garden lettuce</name>
    <dbReference type="NCBI Taxonomy" id="4236"/>
    <lineage>
        <taxon>Eukaryota</taxon>
        <taxon>Viridiplantae</taxon>
        <taxon>Streptophyta</taxon>
        <taxon>Embryophyta</taxon>
        <taxon>Tracheophyta</taxon>
        <taxon>Spermatophyta</taxon>
        <taxon>Magnoliopsida</taxon>
        <taxon>eudicotyledons</taxon>
        <taxon>Gunneridae</taxon>
        <taxon>Pentapetalae</taxon>
        <taxon>asterids</taxon>
        <taxon>campanulids</taxon>
        <taxon>Asterales</taxon>
        <taxon>Asteraceae</taxon>
        <taxon>Cichorioideae</taxon>
        <taxon>Cichorieae</taxon>
        <taxon>Lactucinae</taxon>
        <taxon>Lactuca</taxon>
    </lineage>
</organism>
<dbReference type="GO" id="GO:0003677">
    <property type="term" value="F:DNA binding"/>
    <property type="evidence" value="ECO:0007669"/>
    <property type="project" value="UniProtKB-KW"/>
</dbReference>
<dbReference type="Proteomes" id="UP000235145">
    <property type="component" value="Unassembled WGS sequence"/>
</dbReference>
<reference evidence="3 4" key="1">
    <citation type="journal article" date="2017" name="Nat. Commun.">
        <title>Genome assembly with in vitro proximity ligation data and whole-genome triplication in lettuce.</title>
        <authorList>
            <person name="Reyes-Chin-Wo S."/>
            <person name="Wang Z."/>
            <person name="Yang X."/>
            <person name="Kozik A."/>
            <person name="Arikit S."/>
            <person name="Song C."/>
            <person name="Xia L."/>
            <person name="Froenicke L."/>
            <person name="Lavelle D.O."/>
            <person name="Truco M.J."/>
            <person name="Xia R."/>
            <person name="Zhu S."/>
            <person name="Xu C."/>
            <person name="Xu H."/>
            <person name="Xu X."/>
            <person name="Cox K."/>
            <person name="Korf I."/>
            <person name="Meyers B.C."/>
            <person name="Michelmore R.W."/>
        </authorList>
    </citation>
    <scope>NUCLEOTIDE SEQUENCE [LARGE SCALE GENOMIC DNA]</scope>
    <source>
        <strain evidence="4">cv. Salinas</strain>
        <tissue evidence="3">Seedlings</tissue>
    </source>
</reference>
<gene>
    <name evidence="3" type="ORF">LSAT_V11C700354390</name>
</gene>
<evidence type="ECO:0000313" key="4">
    <source>
        <dbReference type="Proteomes" id="UP000235145"/>
    </source>
</evidence>
<proteinExistence type="predicted"/>